<evidence type="ECO:0000313" key="1">
    <source>
        <dbReference type="EMBL" id="PYD80164.1"/>
    </source>
</evidence>
<name>A0A318QQH0_9PROT</name>
<dbReference type="AlphaFoldDB" id="A0A318QQH0"/>
<accession>A0A318QQH0</accession>
<keyword evidence="2" id="KW-1185">Reference proteome</keyword>
<evidence type="ECO:0000313" key="2">
    <source>
        <dbReference type="Proteomes" id="UP000247814"/>
    </source>
</evidence>
<protein>
    <submittedName>
        <fullName evidence="1">Uncharacterized protein</fullName>
    </submittedName>
</protein>
<proteinExistence type="predicted"/>
<gene>
    <name evidence="1" type="ORF">CFR77_04175</name>
</gene>
<comment type="caution">
    <text evidence="1">The sequence shown here is derived from an EMBL/GenBank/DDBJ whole genome shotgun (WGS) entry which is preliminary data.</text>
</comment>
<sequence length="62" mass="7037">MNWLHENVVSVHVGTCRGWRNLFFARMCYVVADQWLAACRGAGMMGMAMFNAPARGGMRDRE</sequence>
<dbReference type="EMBL" id="NKUA01000004">
    <property type="protein sequence ID" value="PYD80164.1"/>
    <property type="molecule type" value="Genomic_DNA"/>
</dbReference>
<organism evidence="1 2">
    <name type="scientific">Komagataeibacter sucrofermentans</name>
    <dbReference type="NCBI Taxonomy" id="1053551"/>
    <lineage>
        <taxon>Bacteria</taxon>
        <taxon>Pseudomonadati</taxon>
        <taxon>Pseudomonadota</taxon>
        <taxon>Alphaproteobacteria</taxon>
        <taxon>Acetobacterales</taxon>
        <taxon>Acetobacteraceae</taxon>
        <taxon>Komagataeibacter</taxon>
    </lineage>
</organism>
<dbReference type="Proteomes" id="UP000247814">
    <property type="component" value="Unassembled WGS sequence"/>
</dbReference>
<reference evidence="1 2" key="1">
    <citation type="submission" date="2017-07" db="EMBL/GenBank/DDBJ databases">
        <title>A draft genome sequence of Komagataeibacter sucrofermentans LMG 18788.</title>
        <authorList>
            <person name="Skraban J."/>
            <person name="Cleenwerck I."/>
            <person name="Vandamme P."/>
            <person name="Trcek J."/>
        </authorList>
    </citation>
    <scope>NUCLEOTIDE SEQUENCE [LARGE SCALE GENOMIC DNA]</scope>
    <source>
        <strain evidence="1 2">LMG 18788</strain>
    </source>
</reference>